<dbReference type="InterPro" id="IPR023158">
    <property type="entry name" value="YerB-like_sf"/>
</dbReference>
<protein>
    <submittedName>
        <fullName evidence="4">DUF3048 domain-containing protein</fullName>
    </submittedName>
</protein>
<dbReference type="Pfam" id="PF11258">
    <property type="entry name" value="DUF3048"/>
    <property type="match status" value="1"/>
</dbReference>
<reference evidence="5" key="1">
    <citation type="journal article" date="2019" name="Int. J. Syst. Evol. Microbiol.">
        <title>The Global Catalogue of Microorganisms (GCM) 10K type strain sequencing project: providing services to taxonomists for standard genome sequencing and annotation.</title>
        <authorList>
            <consortium name="The Broad Institute Genomics Platform"/>
            <consortium name="The Broad Institute Genome Sequencing Center for Infectious Disease"/>
            <person name="Wu L."/>
            <person name="Ma J."/>
        </authorList>
    </citation>
    <scope>NUCLEOTIDE SEQUENCE [LARGE SCALE GENOMIC DNA]</scope>
    <source>
        <strain evidence="5">NBRC 106396</strain>
    </source>
</reference>
<gene>
    <name evidence="4" type="ORF">ACFQPF_12535</name>
</gene>
<organism evidence="4 5">
    <name type="scientific">Fictibacillus iocasae</name>
    <dbReference type="NCBI Taxonomy" id="2715437"/>
    <lineage>
        <taxon>Bacteria</taxon>
        <taxon>Bacillati</taxon>
        <taxon>Bacillota</taxon>
        <taxon>Bacilli</taxon>
        <taxon>Bacillales</taxon>
        <taxon>Fictibacillaceae</taxon>
        <taxon>Fictibacillus</taxon>
    </lineage>
</organism>
<accession>A0ABW2NTD9</accession>
<dbReference type="Proteomes" id="UP001596549">
    <property type="component" value="Unassembled WGS sequence"/>
</dbReference>
<dbReference type="InterPro" id="IPR021416">
    <property type="entry name" value="DUF3048_N"/>
</dbReference>
<dbReference type="PROSITE" id="PS51257">
    <property type="entry name" value="PROKAR_LIPOPROTEIN"/>
    <property type="match status" value="1"/>
</dbReference>
<feature type="signal peptide" evidence="1">
    <location>
        <begin position="1"/>
        <end position="21"/>
    </location>
</feature>
<feature type="domain" description="DUF3048" evidence="2">
    <location>
        <begin position="53"/>
        <end position="191"/>
    </location>
</feature>
<dbReference type="InterPro" id="IPR035328">
    <property type="entry name" value="DUF3048_C"/>
</dbReference>
<evidence type="ECO:0000313" key="5">
    <source>
        <dbReference type="Proteomes" id="UP001596549"/>
    </source>
</evidence>
<feature type="chain" id="PRO_5047304764" evidence="1">
    <location>
        <begin position="22"/>
        <end position="339"/>
    </location>
</feature>
<dbReference type="EMBL" id="JBHTCP010000042">
    <property type="protein sequence ID" value="MFC7372498.1"/>
    <property type="molecule type" value="Genomic_DNA"/>
</dbReference>
<sequence>MRKWLLILLCLVISVSLTACKDSKEILKDGKVDQAEASESVKKQKTYKYVFPLTGKQTNSDVTRRPVAVMVNNHEKARPQSGLHQADIVYEVLAEGDITRFLAIFQSEVPKVIGPVRSARDYFISLSEGYDALFVAHGYSPEAQHILESGSVDNLNGMKYDGTLFERADFRKPPHNSYITSESIEKGAEMLSYPLQAKSEPLPFLKKEEVKRLQGDQANEITVRYNSRESIVYSYDDKKNRYVRSMDGVPSMDRETETPIAVENVFVVEAQHITADSSGRRDIDLHSGGKALLFQRGMVQQISWKNENGRIVPDGGKWIPGKTWVNIVPSGMDKSVSME</sequence>
<dbReference type="SUPFAM" id="SSF159774">
    <property type="entry name" value="YerB-like"/>
    <property type="match status" value="1"/>
</dbReference>
<dbReference type="Pfam" id="PF17479">
    <property type="entry name" value="DUF3048_C"/>
    <property type="match status" value="1"/>
</dbReference>
<proteinExistence type="predicted"/>
<feature type="domain" description="DUF3048" evidence="3">
    <location>
        <begin position="221"/>
        <end position="325"/>
    </location>
</feature>
<dbReference type="Gene3D" id="3.50.90.10">
    <property type="entry name" value="YerB-like"/>
    <property type="match status" value="1"/>
</dbReference>
<name>A0ABW2NTD9_9BACL</name>
<keyword evidence="5" id="KW-1185">Reference proteome</keyword>
<comment type="caution">
    <text evidence="4">The sequence shown here is derived from an EMBL/GenBank/DDBJ whole genome shotgun (WGS) entry which is preliminary data.</text>
</comment>
<evidence type="ECO:0000256" key="1">
    <source>
        <dbReference type="SAM" id="SignalP"/>
    </source>
</evidence>
<evidence type="ECO:0000313" key="4">
    <source>
        <dbReference type="EMBL" id="MFC7372498.1"/>
    </source>
</evidence>
<keyword evidence="1" id="KW-0732">Signal</keyword>
<evidence type="ECO:0000259" key="2">
    <source>
        <dbReference type="Pfam" id="PF11258"/>
    </source>
</evidence>
<evidence type="ECO:0000259" key="3">
    <source>
        <dbReference type="Pfam" id="PF17479"/>
    </source>
</evidence>
<dbReference type="RefSeq" id="WP_379750079.1">
    <property type="nucleotide sequence ID" value="NZ_JBHTCP010000042.1"/>
</dbReference>